<evidence type="ECO:0000313" key="2">
    <source>
        <dbReference type="Proteomes" id="UP000542210"/>
    </source>
</evidence>
<dbReference type="RefSeq" id="WP_184878983.1">
    <property type="nucleotide sequence ID" value="NZ_BOOV01000039.1"/>
</dbReference>
<dbReference type="AlphaFoldDB" id="A0A7W7G9H3"/>
<gene>
    <name evidence="1" type="ORF">BJ982_002144</name>
</gene>
<dbReference type="Proteomes" id="UP000542210">
    <property type="component" value="Unassembled WGS sequence"/>
</dbReference>
<evidence type="ECO:0000313" key="1">
    <source>
        <dbReference type="EMBL" id="MBB4700600.1"/>
    </source>
</evidence>
<dbReference type="SUPFAM" id="SSF51182">
    <property type="entry name" value="RmlC-like cupins"/>
    <property type="match status" value="1"/>
</dbReference>
<accession>A0A7W7G9H3</accession>
<sequence>MSDVLDALDKLDVDWTNLPETHRTTREILAELAADRRTLRTMIDRVRETPSLMALCERHRLLDKIVVHDAPNGVRLRVHISTKEHRDRPHDHRFSFTSRILTGAYRHTRHELVGELDESVPWHVQDDADAVLSEVKAVPRFVTRQTAGSTYSLHHTEVHTTFTTPDTVSLFLRGPSEKDRSLITERETGRLWWRYGADKEREDRRVRKQMQPAEFEELVGRLHRLDVI</sequence>
<proteinExistence type="predicted"/>
<dbReference type="EMBL" id="JACHND010000001">
    <property type="protein sequence ID" value="MBB4700600.1"/>
    <property type="molecule type" value="Genomic_DNA"/>
</dbReference>
<reference evidence="1 2" key="1">
    <citation type="submission" date="2020-08" db="EMBL/GenBank/DDBJ databases">
        <title>Sequencing the genomes of 1000 actinobacteria strains.</title>
        <authorList>
            <person name="Klenk H.-P."/>
        </authorList>
    </citation>
    <scope>NUCLEOTIDE SEQUENCE [LARGE SCALE GENOMIC DNA]</scope>
    <source>
        <strain evidence="1 2">DSM 45784</strain>
    </source>
</reference>
<organism evidence="1 2">
    <name type="scientific">Sphaerisporangium siamense</name>
    <dbReference type="NCBI Taxonomy" id="795645"/>
    <lineage>
        <taxon>Bacteria</taxon>
        <taxon>Bacillati</taxon>
        <taxon>Actinomycetota</taxon>
        <taxon>Actinomycetes</taxon>
        <taxon>Streptosporangiales</taxon>
        <taxon>Streptosporangiaceae</taxon>
        <taxon>Sphaerisporangium</taxon>
    </lineage>
</organism>
<keyword evidence="2" id="KW-1185">Reference proteome</keyword>
<dbReference type="InterPro" id="IPR011051">
    <property type="entry name" value="RmlC_Cupin_sf"/>
</dbReference>
<comment type="caution">
    <text evidence="1">The sequence shown here is derived from an EMBL/GenBank/DDBJ whole genome shotgun (WGS) entry which is preliminary data.</text>
</comment>
<name>A0A7W7G9H3_9ACTN</name>
<protein>
    <submittedName>
        <fullName evidence="1">Uncharacterized protein</fullName>
    </submittedName>
</protein>